<keyword evidence="1" id="KW-1133">Transmembrane helix</keyword>
<name>A0A932YZ87_9BACT</name>
<sequence>MQQKSHYHLGPVTGGLGISRSVMISRPSYRPSLRLAMSVLLVLAAFVLLWVVSQNRDTLARELPDSARWYARLPLPREVHWYDSFLLREQAMERTSAAGELVASLDVLHWEGASFADAILPLISGSLEVAELADGQVVLAAALSDQDGWFALMGDRPDAQESIREAHIPLQGLWRGIAPQSSEWAWMVREGRLYVASSASAFGALGKGGQQTLAMALSEAGSRGREGVWYVLDAESAPARNPYAEALLQGAQFPLALDIAFSEGNVIFSTQKSPGTVLSSAPASGLAAMYAHMDVDAGLYAARIGDSQQWFSALSDGARLKFDAAFSLLEAWYGADRALFSSVEDAELAIFFFRAPDGELDWLAALSDDPEGVLARVGEALFAASHPKAVPQTLADGSPMVELRAERAGIAWEPLLATYNGAALEFSSLAGAGELRAYARGAVPGLGMVLTNNVSMLNRVRVSGSPAASGAESNACGGFESLRAGFWVSGGLFENAFPQFPFVTRVTVSDGAESGVAACLETRTSSSS</sequence>
<accession>A0A932YZ87</accession>
<dbReference type="AlphaFoldDB" id="A0A932YZ87"/>
<protein>
    <submittedName>
        <fullName evidence="2">Uncharacterized protein</fullName>
    </submittedName>
</protein>
<feature type="transmembrane region" description="Helical" evidence="1">
    <location>
        <begin position="33"/>
        <end position="52"/>
    </location>
</feature>
<dbReference type="Proteomes" id="UP000756703">
    <property type="component" value="Unassembled WGS sequence"/>
</dbReference>
<evidence type="ECO:0000313" key="3">
    <source>
        <dbReference type="Proteomes" id="UP000756703"/>
    </source>
</evidence>
<evidence type="ECO:0000313" key="2">
    <source>
        <dbReference type="EMBL" id="MBI4132938.1"/>
    </source>
</evidence>
<proteinExistence type="predicted"/>
<keyword evidence="1" id="KW-0812">Transmembrane</keyword>
<comment type="caution">
    <text evidence="2">The sequence shown here is derived from an EMBL/GenBank/DDBJ whole genome shotgun (WGS) entry which is preliminary data.</text>
</comment>
<dbReference type="EMBL" id="JACQMI010000017">
    <property type="protein sequence ID" value="MBI4132938.1"/>
    <property type="molecule type" value="Genomic_DNA"/>
</dbReference>
<organism evidence="2 3">
    <name type="scientific">Candidatus Sungiibacteriota bacterium</name>
    <dbReference type="NCBI Taxonomy" id="2750080"/>
    <lineage>
        <taxon>Bacteria</taxon>
        <taxon>Candidatus Sungiibacteriota</taxon>
    </lineage>
</organism>
<evidence type="ECO:0000256" key="1">
    <source>
        <dbReference type="SAM" id="Phobius"/>
    </source>
</evidence>
<reference evidence="2" key="1">
    <citation type="submission" date="2020-07" db="EMBL/GenBank/DDBJ databases">
        <title>Huge and variable diversity of episymbiotic CPR bacteria and DPANN archaea in groundwater ecosystems.</title>
        <authorList>
            <person name="He C.Y."/>
            <person name="Keren R."/>
            <person name="Whittaker M."/>
            <person name="Farag I.F."/>
            <person name="Doudna J."/>
            <person name="Cate J.H.D."/>
            <person name="Banfield J.F."/>
        </authorList>
    </citation>
    <scope>NUCLEOTIDE SEQUENCE</scope>
    <source>
        <strain evidence="2">NC_groundwater_1225_Ag_S-0.1um_56_177</strain>
    </source>
</reference>
<keyword evidence="1" id="KW-0472">Membrane</keyword>
<gene>
    <name evidence="2" type="ORF">HY473_02535</name>
</gene>